<keyword evidence="2" id="KW-1185">Reference proteome</keyword>
<sequence>MPFQRKRDGIHLALADHERALVGDLTRQLVELLDEGDSQDPALARLIPDGYSGDDDEMRSAAAEFRRLTADDLTAAKARNAERVIETLVQDRRQPLGLESEQAWLRTLTDLRLTLASRLGVTADGYEAQTGDPQTLLMRDIYEWLGYVQESLVRALDR</sequence>
<dbReference type="InterPro" id="IPR018561">
    <property type="entry name" value="AosR"/>
</dbReference>
<dbReference type="Proteomes" id="UP000280008">
    <property type="component" value="Unassembled WGS sequence"/>
</dbReference>
<proteinExistence type="predicted"/>
<dbReference type="RefSeq" id="WP_121370213.1">
    <property type="nucleotide sequence ID" value="NZ_RBKS01000001.1"/>
</dbReference>
<evidence type="ECO:0000313" key="2">
    <source>
        <dbReference type="Proteomes" id="UP000280008"/>
    </source>
</evidence>
<organism evidence="1 2">
    <name type="scientific">Frondihabitans australicus</name>
    <dbReference type="NCBI Taxonomy" id="386892"/>
    <lineage>
        <taxon>Bacteria</taxon>
        <taxon>Bacillati</taxon>
        <taxon>Actinomycetota</taxon>
        <taxon>Actinomycetes</taxon>
        <taxon>Micrococcales</taxon>
        <taxon>Microbacteriaceae</taxon>
        <taxon>Frondihabitans</taxon>
    </lineage>
</organism>
<comment type="caution">
    <text evidence="1">The sequence shown here is derived from an EMBL/GenBank/DDBJ whole genome shotgun (WGS) entry which is preliminary data.</text>
</comment>
<name>A0A495II83_9MICO</name>
<evidence type="ECO:0000313" key="1">
    <source>
        <dbReference type="EMBL" id="RKR75410.1"/>
    </source>
</evidence>
<dbReference type="EMBL" id="RBKS01000001">
    <property type="protein sequence ID" value="RKR75410.1"/>
    <property type="molecule type" value="Genomic_DNA"/>
</dbReference>
<dbReference type="AlphaFoldDB" id="A0A495II83"/>
<reference evidence="1 2" key="1">
    <citation type="submission" date="2018-10" db="EMBL/GenBank/DDBJ databases">
        <title>Sequencing the genomes of 1000 actinobacteria strains.</title>
        <authorList>
            <person name="Klenk H.-P."/>
        </authorList>
    </citation>
    <scope>NUCLEOTIDE SEQUENCE [LARGE SCALE GENOMIC DNA]</scope>
    <source>
        <strain evidence="1 2">DSM 17894</strain>
    </source>
</reference>
<dbReference type="Pfam" id="PF09438">
    <property type="entry name" value="DUF2017"/>
    <property type="match status" value="1"/>
</dbReference>
<accession>A0A495II83</accession>
<gene>
    <name evidence="1" type="ORF">C8E83_2558</name>
</gene>
<protein>
    <submittedName>
        <fullName evidence="1">Uncharacterized protein DUF2017</fullName>
    </submittedName>
</protein>